<keyword evidence="5 8" id="KW-0406">Ion transport</keyword>
<keyword evidence="3 8" id="KW-0812">Transmembrane</keyword>
<feature type="transmembrane region" description="Helical" evidence="10">
    <location>
        <begin position="256"/>
        <end position="278"/>
    </location>
</feature>
<evidence type="ECO:0000256" key="6">
    <source>
        <dbReference type="ARBA" id="ARBA00023136"/>
    </source>
</evidence>
<dbReference type="PANTHER" id="PTHR11003">
    <property type="entry name" value="POTASSIUM CHANNEL, SUBFAMILY K"/>
    <property type="match status" value="1"/>
</dbReference>
<feature type="compositionally biased region" description="Polar residues" evidence="9">
    <location>
        <begin position="610"/>
        <end position="619"/>
    </location>
</feature>
<feature type="region of interest" description="Disordered" evidence="9">
    <location>
        <begin position="597"/>
        <end position="753"/>
    </location>
</feature>
<evidence type="ECO:0000313" key="12">
    <source>
        <dbReference type="EMBL" id="GMS78992.1"/>
    </source>
</evidence>
<dbReference type="GO" id="GO:0022841">
    <property type="term" value="F:potassium ion leak channel activity"/>
    <property type="evidence" value="ECO:0007669"/>
    <property type="project" value="TreeGrafter"/>
</dbReference>
<evidence type="ECO:0000256" key="5">
    <source>
        <dbReference type="ARBA" id="ARBA00023065"/>
    </source>
</evidence>
<feature type="non-terminal residue" evidence="12">
    <location>
        <position position="753"/>
    </location>
</feature>
<feature type="domain" description="Potassium channel" evidence="11">
    <location>
        <begin position="114"/>
        <end position="177"/>
    </location>
</feature>
<feature type="compositionally biased region" description="Polar residues" evidence="9">
    <location>
        <begin position="683"/>
        <end position="696"/>
    </location>
</feature>
<protein>
    <recommendedName>
        <fullName evidence="11">Potassium channel domain-containing protein</fullName>
    </recommendedName>
</protein>
<feature type="compositionally biased region" description="Polar residues" evidence="9">
    <location>
        <begin position="709"/>
        <end position="723"/>
    </location>
</feature>
<reference evidence="12" key="1">
    <citation type="submission" date="2023-10" db="EMBL/GenBank/DDBJ databases">
        <title>Genome assembly of Pristionchus species.</title>
        <authorList>
            <person name="Yoshida K."/>
            <person name="Sommer R.J."/>
        </authorList>
    </citation>
    <scope>NUCLEOTIDE SEQUENCE</scope>
    <source>
        <strain evidence="12">RS0144</strain>
    </source>
</reference>
<feature type="region of interest" description="Disordered" evidence="9">
    <location>
        <begin position="386"/>
        <end position="410"/>
    </location>
</feature>
<proteinExistence type="inferred from homology"/>
<organism evidence="12 13">
    <name type="scientific">Pristionchus entomophagus</name>
    <dbReference type="NCBI Taxonomy" id="358040"/>
    <lineage>
        <taxon>Eukaryota</taxon>
        <taxon>Metazoa</taxon>
        <taxon>Ecdysozoa</taxon>
        <taxon>Nematoda</taxon>
        <taxon>Chromadorea</taxon>
        <taxon>Rhabditida</taxon>
        <taxon>Rhabditina</taxon>
        <taxon>Diplogasteromorpha</taxon>
        <taxon>Diplogasteroidea</taxon>
        <taxon>Neodiplogasteridae</taxon>
        <taxon>Pristionchus</taxon>
    </lineage>
</organism>
<sequence>GMKDGLAKPRSRKGRLLDKIYNIVTLGGRIPCVVLIVYTIAGGLIFRHLEMGDDVARRQQYGQASEYAVNQMLDRMLEVKCQDQMLKKNRQEQIRHAKDAIYWFLDHLNLTEVIAARSEETPWTILGSMFYAGQLYTTIGYGIPTTQTREGQMVSIFYILFGIPIFLVALKQVGQSMSMQLKKIYRALRRKRKAKHKDGNDAEKNPEDFMDEKEKEKRRAANKLATMLTQIPIAFGLLLGWILISACLLTCWETQWGLTTSVYFYFVSISTVGLGDIIPTNNEMLVVNFILILIGLAMLSMCLNLLETLIENLWSLLIREYICEMEVMAQEGTQEGGEEATAVTFEMGILGKLMRLPAIEHRQQSMMGVAKHWMAERVATEVIGRQLESDPDSDSDGEEKEEELEEAAEYRDEVAELRVEDSMKLHMATATAVQHGSSSDGRSPHHSMRSRASQSDSLLRNSRVMHNKVLFNRIQTMERLRPHRNDFKSMVFSKFLASDQLQKMVDHNEHSRLRVSTAVQTEGPTGGSMDTANGVWRRPRPGSMISTASSNGSFVMDEERYLLLGYEDGRIGNYAQDDESPVHVILQQYLDEMKDREVGGRKLSKGRLLSKNSRPSSIAENRLGEEAADSEEQRDEEEASISSVFSSPIHGLASPLPTSSSYQGLIGDVPSSSDGDTDVMTRTLGTPASPMMSSTAGLLDSGYGKEGESSVSEAVPITTSTISEEQKEYGSAPPPPPTVRIQWRSGLDGEPSP</sequence>
<evidence type="ECO:0000256" key="8">
    <source>
        <dbReference type="RuleBase" id="RU003857"/>
    </source>
</evidence>
<feature type="domain" description="Potassium channel" evidence="11">
    <location>
        <begin position="237"/>
        <end position="310"/>
    </location>
</feature>
<evidence type="ECO:0000256" key="7">
    <source>
        <dbReference type="ARBA" id="ARBA00023303"/>
    </source>
</evidence>
<feature type="compositionally biased region" description="Polar residues" evidence="9">
    <location>
        <begin position="519"/>
        <end position="531"/>
    </location>
</feature>
<evidence type="ECO:0000313" key="13">
    <source>
        <dbReference type="Proteomes" id="UP001432027"/>
    </source>
</evidence>
<feature type="transmembrane region" description="Helical" evidence="10">
    <location>
        <begin position="224"/>
        <end position="244"/>
    </location>
</feature>
<feature type="compositionally biased region" description="Polar residues" evidence="9">
    <location>
        <begin position="431"/>
        <end position="441"/>
    </location>
</feature>
<dbReference type="InterPro" id="IPR013099">
    <property type="entry name" value="K_chnl_dom"/>
</dbReference>
<dbReference type="AlphaFoldDB" id="A0AAV5S9N2"/>
<comment type="similarity">
    <text evidence="8">Belongs to the two pore domain potassium channel (TC 1.A.1.8) family.</text>
</comment>
<comment type="subcellular location">
    <subcellularLocation>
        <location evidence="1">Membrane</location>
        <topology evidence="1">Multi-pass membrane protein</topology>
    </subcellularLocation>
</comment>
<feature type="transmembrane region" description="Helical" evidence="10">
    <location>
        <begin position="155"/>
        <end position="173"/>
    </location>
</feature>
<feature type="compositionally biased region" description="Polar residues" evidence="9">
    <location>
        <begin position="450"/>
        <end position="459"/>
    </location>
</feature>
<evidence type="ECO:0000256" key="2">
    <source>
        <dbReference type="ARBA" id="ARBA00022448"/>
    </source>
</evidence>
<dbReference type="GO" id="GO:0015271">
    <property type="term" value="F:outward rectifier potassium channel activity"/>
    <property type="evidence" value="ECO:0007669"/>
    <property type="project" value="TreeGrafter"/>
</dbReference>
<feature type="transmembrane region" description="Helical" evidence="10">
    <location>
        <begin position="285"/>
        <end position="306"/>
    </location>
</feature>
<evidence type="ECO:0000259" key="11">
    <source>
        <dbReference type="Pfam" id="PF07885"/>
    </source>
</evidence>
<feature type="compositionally biased region" description="Acidic residues" evidence="9">
    <location>
        <begin position="626"/>
        <end position="639"/>
    </location>
</feature>
<evidence type="ECO:0000256" key="1">
    <source>
        <dbReference type="ARBA" id="ARBA00004141"/>
    </source>
</evidence>
<feature type="compositionally biased region" description="Acidic residues" evidence="9">
    <location>
        <begin position="389"/>
        <end position="407"/>
    </location>
</feature>
<keyword evidence="2 8" id="KW-0813">Transport</keyword>
<dbReference type="Pfam" id="PF07885">
    <property type="entry name" value="Ion_trans_2"/>
    <property type="match status" value="2"/>
</dbReference>
<keyword evidence="13" id="KW-1185">Reference proteome</keyword>
<dbReference type="Gene3D" id="1.10.287.70">
    <property type="match status" value="1"/>
</dbReference>
<evidence type="ECO:0000256" key="10">
    <source>
        <dbReference type="SAM" id="Phobius"/>
    </source>
</evidence>
<dbReference type="EMBL" id="BTSX01000001">
    <property type="protein sequence ID" value="GMS78992.1"/>
    <property type="molecule type" value="Genomic_DNA"/>
</dbReference>
<dbReference type="GO" id="GO:0005886">
    <property type="term" value="C:plasma membrane"/>
    <property type="evidence" value="ECO:0007669"/>
    <property type="project" value="TreeGrafter"/>
</dbReference>
<feature type="region of interest" description="Disordered" evidence="9">
    <location>
        <begin position="430"/>
        <end position="459"/>
    </location>
</feature>
<keyword evidence="4 10" id="KW-1133">Transmembrane helix</keyword>
<dbReference type="SUPFAM" id="SSF81324">
    <property type="entry name" value="Voltage-gated potassium channels"/>
    <property type="match status" value="2"/>
</dbReference>
<keyword evidence="6 10" id="KW-0472">Membrane</keyword>
<feature type="non-terminal residue" evidence="12">
    <location>
        <position position="1"/>
    </location>
</feature>
<dbReference type="GO" id="GO:0030322">
    <property type="term" value="P:stabilization of membrane potential"/>
    <property type="evidence" value="ECO:0007669"/>
    <property type="project" value="TreeGrafter"/>
</dbReference>
<evidence type="ECO:0000256" key="9">
    <source>
        <dbReference type="SAM" id="MobiDB-lite"/>
    </source>
</evidence>
<keyword evidence="7 8" id="KW-0407">Ion channel</keyword>
<accession>A0AAV5S9N2</accession>
<dbReference type="PRINTS" id="PR01333">
    <property type="entry name" value="2POREKCHANEL"/>
</dbReference>
<name>A0AAV5S9N2_9BILA</name>
<comment type="caution">
    <text evidence="12">The sequence shown here is derived from an EMBL/GenBank/DDBJ whole genome shotgun (WGS) entry which is preliminary data.</text>
</comment>
<feature type="compositionally biased region" description="Basic and acidic residues" evidence="9">
    <location>
        <begin position="197"/>
        <end position="213"/>
    </location>
</feature>
<feature type="region of interest" description="Disordered" evidence="9">
    <location>
        <begin position="519"/>
        <end position="538"/>
    </location>
</feature>
<gene>
    <name evidence="12" type="ORF">PENTCL1PPCAC_1167</name>
</gene>
<feature type="transmembrane region" description="Helical" evidence="10">
    <location>
        <begin position="20"/>
        <end position="46"/>
    </location>
</feature>
<evidence type="ECO:0000256" key="3">
    <source>
        <dbReference type="ARBA" id="ARBA00022692"/>
    </source>
</evidence>
<dbReference type="InterPro" id="IPR003280">
    <property type="entry name" value="2pore_dom_K_chnl"/>
</dbReference>
<evidence type="ECO:0000256" key="4">
    <source>
        <dbReference type="ARBA" id="ARBA00022989"/>
    </source>
</evidence>
<feature type="region of interest" description="Disordered" evidence="9">
    <location>
        <begin position="192"/>
        <end position="213"/>
    </location>
</feature>
<dbReference type="PANTHER" id="PTHR11003:SF86">
    <property type="entry name" value="POTASSIUM CHANNEL DOMAIN-CONTAINING PROTEIN"/>
    <property type="match status" value="1"/>
</dbReference>
<dbReference type="Proteomes" id="UP001432027">
    <property type="component" value="Unassembled WGS sequence"/>
</dbReference>